<dbReference type="PROSITE" id="PS51384">
    <property type="entry name" value="FAD_FR"/>
    <property type="match status" value="1"/>
</dbReference>
<dbReference type="PANTHER" id="PTHR47354:SF6">
    <property type="entry name" value="NADH OXIDOREDUCTASE HCR"/>
    <property type="match status" value="1"/>
</dbReference>
<keyword evidence="6" id="KW-0560">Oxidoreductase</keyword>
<dbReference type="PRINTS" id="PR00406">
    <property type="entry name" value="CYTB5RDTASE"/>
</dbReference>
<dbReference type="Gene3D" id="3.10.20.30">
    <property type="match status" value="1"/>
</dbReference>
<comment type="caution">
    <text evidence="11">The sequence shown here is derived from an EMBL/GenBank/DDBJ whole genome shotgun (WGS) entry which is preliminary data.</text>
</comment>
<keyword evidence="7" id="KW-0408">Iron</keyword>
<evidence type="ECO:0000313" key="11">
    <source>
        <dbReference type="EMBL" id="MDI3406453.1"/>
    </source>
</evidence>
<keyword evidence="8" id="KW-0411">Iron-sulfur</keyword>
<evidence type="ECO:0000256" key="8">
    <source>
        <dbReference type="ARBA" id="ARBA00023014"/>
    </source>
</evidence>
<dbReference type="Pfam" id="PF00111">
    <property type="entry name" value="Fer2"/>
    <property type="match status" value="1"/>
</dbReference>
<evidence type="ECO:0000256" key="4">
    <source>
        <dbReference type="ARBA" id="ARBA00022723"/>
    </source>
</evidence>
<gene>
    <name evidence="11" type="ORF">QIS96_21915</name>
</gene>
<dbReference type="InterPro" id="IPR008333">
    <property type="entry name" value="Cbr1-like_FAD-bd_dom"/>
</dbReference>
<keyword evidence="3" id="KW-0001">2Fe-2S</keyword>
<comment type="cofactor">
    <cofactor evidence="1">
        <name>FAD</name>
        <dbReference type="ChEBI" id="CHEBI:57692"/>
    </cofactor>
</comment>
<dbReference type="Gene3D" id="2.40.30.10">
    <property type="entry name" value="Translation factors"/>
    <property type="match status" value="1"/>
</dbReference>
<dbReference type="InterPro" id="IPR039261">
    <property type="entry name" value="FNR_nucleotide-bd"/>
</dbReference>
<evidence type="ECO:0000256" key="6">
    <source>
        <dbReference type="ARBA" id="ARBA00023002"/>
    </source>
</evidence>
<dbReference type="InterPro" id="IPR006058">
    <property type="entry name" value="2Fe2S_fd_BS"/>
</dbReference>
<dbReference type="PROSITE" id="PS00197">
    <property type="entry name" value="2FE2S_FER_1"/>
    <property type="match status" value="1"/>
</dbReference>
<dbReference type="CDD" id="cd00207">
    <property type="entry name" value="fer2"/>
    <property type="match status" value="1"/>
</dbReference>
<name>A0ABT6SE44_9ACTN</name>
<evidence type="ECO:0000256" key="5">
    <source>
        <dbReference type="ARBA" id="ARBA00022827"/>
    </source>
</evidence>
<dbReference type="PROSITE" id="PS51085">
    <property type="entry name" value="2FE2S_FER_2"/>
    <property type="match status" value="1"/>
</dbReference>
<dbReference type="InterPro" id="IPR001433">
    <property type="entry name" value="OxRdtase_FAD/NAD-bd"/>
</dbReference>
<dbReference type="Pfam" id="PF00175">
    <property type="entry name" value="NAD_binding_1"/>
    <property type="match status" value="1"/>
</dbReference>
<dbReference type="SUPFAM" id="SSF52343">
    <property type="entry name" value="Ferredoxin reductase-like, C-terminal NADP-linked domain"/>
    <property type="match status" value="1"/>
</dbReference>
<dbReference type="CDD" id="cd06215">
    <property type="entry name" value="FNR_iron_sulfur_binding_1"/>
    <property type="match status" value="1"/>
</dbReference>
<dbReference type="Gene3D" id="3.40.50.80">
    <property type="entry name" value="Nucleotide-binding domain of ferredoxin-NADP reductase (FNR) module"/>
    <property type="match status" value="1"/>
</dbReference>
<evidence type="ECO:0000256" key="3">
    <source>
        <dbReference type="ARBA" id="ARBA00022714"/>
    </source>
</evidence>
<protein>
    <submittedName>
        <fullName evidence="11">Hybrid-cluster NAD(P)-dependent oxidoreductase</fullName>
    </submittedName>
</protein>
<dbReference type="SUPFAM" id="SSF54292">
    <property type="entry name" value="2Fe-2S ferredoxin-like"/>
    <property type="match status" value="1"/>
</dbReference>
<evidence type="ECO:0000256" key="1">
    <source>
        <dbReference type="ARBA" id="ARBA00001974"/>
    </source>
</evidence>
<dbReference type="InterPro" id="IPR036010">
    <property type="entry name" value="2Fe-2S_ferredoxin-like_sf"/>
</dbReference>
<organism evidence="11 12">
    <name type="scientific">Streptomyces cavernicola</name>
    <dbReference type="NCBI Taxonomy" id="3043613"/>
    <lineage>
        <taxon>Bacteria</taxon>
        <taxon>Bacillati</taxon>
        <taxon>Actinomycetota</taxon>
        <taxon>Actinomycetes</taxon>
        <taxon>Kitasatosporales</taxon>
        <taxon>Streptomycetaceae</taxon>
        <taxon>Streptomyces</taxon>
    </lineage>
</organism>
<evidence type="ECO:0000259" key="9">
    <source>
        <dbReference type="PROSITE" id="PS51085"/>
    </source>
</evidence>
<keyword evidence="12" id="KW-1185">Reference proteome</keyword>
<dbReference type="Proteomes" id="UP001223978">
    <property type="component" value="Unassembled WGS sequence"/>
</dbReference>
<proteinExistence type="predicted"/>
<dbReference type="PRINTS" id="PR00371">
    <property type="entry name" value="FPNCR"/>
</dbReference>
<dbReference type="InterPro" id="IPR017927">
    <property type="entry name" value="FAD-bd_FR_type"/>
</dbReference>
<dbReference type="InterPro" id="IPR012675">
    <property type="entry name" value="Beta-grasp_dom_sf"/>
</dbReference>
<keyword evidence="4" id="KW-0479">Metal-binding</keyword>
<evidence type="ECO:0000313" key="12">
    <source>
        <dbReference type="Proteomes" id="UP001223978"/>
    </source>
</evidence>
<evidence type="ECO:0000259" key="10">
    <source>
        <dbReference type="PROSITE" id="PS51384"/>
    </source>
</evidence>
<dbReference type="InterPro" id="IPR001041">
    <property type="entry name" value="2Fe-2S_ferredoxin-type"/>
</dbReference>
<reference evidence="11 12" key="1">
    <citation type="submission" date="2023-05" db="EMBL/GenBank/DDBJ databases">
        <title>Draft genome sequence of Streptomyces sp. B-S-A6 isolated from a cave soil in Thailand.</title>
        <authorList>
            <person name="Chamroensaksri N."/>
            <person name="Muangham S."/>
        </authorList>
    </citation>
    <scope>NUCLEOTIDE SEQUENCE [LARGE SCALE GENOMIC DNA]</scope>
    <source>
        <strain evidence="11 12">B-S-A6</strain>
    </source>
</reference>
<keyword evidence="5" id="KW-0274">FAD</keyword>
<dbReference type="InterPro" id="IPR001709">
    <property type="entry name" value="Flavoprot_Pyr_Nucl_cyt_Rdtase"/>
</dbReference>
<feature type="domain" description="2Fe-2S ferredoxin-type" evidence="9">
    <location>
        <begin position="294"/>
        <end position="378"/>
    </location>
</feature>
<dbReference type="Pfam" id="PF00970">
    <property type="entry name" value="FAD_binding_6"/>
    <property type="match status" value="1"/>
</dbReference>
<dbReference type="EMBL" id="JASCIQ010000023">
    <property type="protein sequence ID" value="MDI3406453.1"/>
    <property type="molecule type" value="Genomic_DNA"/>
</dbReference>
<dbReference type="SUPFAM" id="SSF63380">
    <property type="entry name" value="Riboflavin synthase domain-like"/>
    <property type="match status" value="1"/>
</dbReference>
<dbReference type="InterPro" id="IPR050415">
    <property type="entry name" value="MRET"/>
</dbReference>
<dbReference type="InterPro" id="IPR017938">
    <property type="entry name" value="Riboflavin_synthase-like_b-brl"/>
</dbReference>
<keyword evidence="2" id="KW-0285">Flavoprotein</keyword>
<evidence type="ECO:0000256" key="7">
    <source>
        <dbReference type="ARBA" id="ARBA00023004"/>
    </source>
</evidence>
<evidence type="ECO:0000256" key="2">
    <source>
        <dbReference type="ARBA" id="ARBA00022630"/>
    </source>
</evidence>
<accession>A0ABT6SE44</accession>
<feature type="domain" description="FAD-binding FR-type" evidence="10">
    <location>
        <begin position="38"/>
        <end position="141"/>
    </location>
</feature>
<dbReference type="RefSeq" id="WP_282544386.1">
    <property type="nucleotide sequence ID" value="NZ_JASCIQ010000023.1"/>
</dbReference>
<sequence>MTEIPSDGYGAGYVSESVHAATAPLPEPELPQEYPQDDLDHVFACTRVEDVTADMKTFVLEPAGPGTITYEPGQYLAFTFDIDGEEVGRCYTISSAPTRPHAVTITVKRVPGGRVSNWLHDNFTVGSTVSARGPFGDFSNVHHPAPAYLFLSGGSGVTPLMSMTRTMYDHGAPADIAFVHSARTPDDIPFRAELELFDVTSRNIRVTHVCEADGEAEQWEGHRGRLTLEALEEIAPDFREREVFVCGPAGYMRAVHAMLTEAGLPEERYHQESFDGATAVPATPADTGTAQATYAVEFSRTGTTVECGATTTLLQAAAEAGLTLPSSCGQGMCGSCVSPLSKGTVDMRDNGGLRPRQRAQGKILLCCSTPLEDLVIDA</sequence>
<dbReference type="PANTHER" id="PTHR47354">
    <property type="entry name" value="NADH OXIDOREDUCTASE HCR"/>
    <property type="match status" value="1"/>
</dbReference>